<dbReference type="FunFam" id="3.40.47.10:FF:000007">
    <property type="entry name" value="acetyl-CoA acetyltransferase, mitochondrial"/>
    <property type="match status" value="1"/>
</dbReference>
<dbReference type="EMBL" id="KI913965">
    <property type="protein sequence ID" value="ETW00006.1"/>
    <property type="molecule type" value="Genomic_DNA"/>
</dbReference>
<evidence type="ECO:0000313" key="15">
    <source>
        <dbReference type="EMBL" id="ETW00006.1"/>
    </source>
</evidence>
<dbReference type="PROSITE" id="PS00737">
    <property type="entry name" value="THIOLASE_2"/>
    <property type="match status" value="1"/>
</dbReference>
<evidence type="ECO:0000256" key="4">
    <source>
        <dbReference type="ARBA" id="ARBA00012705"/>
    </source>
</evidence>
<dbReference type="InterPro" id="IPR020613">
    <property type="entry name" value="Thiolase_CS"/>
</dbReference>
<sequence length="423" mass="44258">MTNLGHISKRAAETMQSAAKTFARRFSTSLSPRDVVIVSYARTPIATFNGAFASLTAPELGAIANKAAIERAGISVDEIQEAYLGNVVSAAIGQAPARQSVLKAGIPDSVPCTTINKVCASGMKSVAMAAQSILAGSQDAMLAGGFESMSNIPYYLPKARTGYRLGDGKLVDGVIHDGLWDPYNNQHMGLCGEKCAEEYGITREDQDKYAIESYTRAANAAKAGKFAAEITPVTIAQRKGDPKVVTDDEEIYNVKVDKIPSLRAAFKKDGTVTAANASSLNDGAASLVLMSAEKAKSLGLKPLARILGFGDAAHKPVDFTTAPAKAVPIAAKHAKLNVKDIEYHEINEAFSVVALVNMHLMNLDHSRVNVNGGAVALGHPIGMSGARIVGTLIHVLEQNDATIGAASICNGGGGAGALILERL</sequence>
<keyword evidence="7" id="KW-0809">Transit peptide</keyword>
<dbReference type="AlphaFoldDB" id="A0A024U0R7"/>
<feature type="active site" description="Proton acceptor" evidence="11">
    <location>
        <position position="379"/>
    </location>
</feature>
<keyword evidence="5 12" id="KW-0808">Transferase</keyword>
<evidence type="ECO:0000256" key="6">
    <source>
        <dbReference type="ARBA" id="ARBA00022723"/>
    </source>
</evidence>
<dbReference type="Gene3D" id="3.40.47.10">
    <property type="match status" value="1"/>
</dbReference>
<dbReference type="STRING" id="157072.A0A024U0R7"/>
<organism evidence="15">
    <name type="scientific">Aphanomyces invadans</name>
    <dbReference type="NCBI Taxonomy" id="157072"/>
    <lineage>
        <taxon>Eukaryota</taxon>
        <taxon>Sar</taxon>
        <taxon>Stramenopiles</taxon>
        <taxon>Oomycota</taxon>
        <taxon>Saprolegniomycetes</taxon>
        <taxon>Saprolegniales</taxon>
        <taxon>Verrucalvaceae</taxon>
        <taxon>Aphanomyces</taxon>
    </lineage>
</organism>
<dbReference type="PANTHER" id="PTHR18919:SF156">
    <property type="entry name" value="ACETYL-COA ACETYLTRANSFERASE, MITOCHONDRIAL"/>
    <property type="match status" value="1"/>
</dbReference>
<dbReference type="Pfam" id="PF00108">
    <property type="entry name" value="Thiolase_N"/>
    <property type="match status" value="1"/>
</dbReference>
<protein>
    <recommendedName>
        <fullName evidence="4">acetyl-CoA C-acetyltransferase</fullName>
        <ecNumber evidence="4">2.3.1.9</ecNumber>
    </recommendedName>
</protein>
<dbReference type="RefSeq" id="XP_008871031.1">
    <property type="nucleotide sequence ID" value="XM_008872809.1"/>
</dbReference>
<keyword evidence="9" id="KW-0496">Mitochondrion</keyword>
<evidence type="ECO:0000256" key="1">
    <source>
        <dbReference type="ARBA" id="ARBA00004173"/>
    </source>
</evidence>
<dbReference type="PIRSF" id="PIRSF000429">
    <property type="entry name" value="Ac-CoA_Ac_transf"/>
    <property type="match status" value="1"/>
</dbReference>
<dbReference type="GO" id="GO:0006635">
    <property type="term" value="P:fatty acid beta-oxidation"/>
    <property type="evidence" value="ECO:0007669"/>
    <property type="project" value="TreeGrafter"/>
</dbReference>
<dbReference type="NCBIfam" id="TIGR01930">
    <property type="entry name" value="AcCoA-C-Actrans"/>
    <property type="match status" value="1"/>
</dbReference>
<dbReference type="PROSITE" id="PS00098">
    <property type="entry name" value="THIOLASE_1"/>
    <property type="match status" value="1"/>
</dbReference>
<dbReference type="PANTHER" id="PTHR18919">
    <property type="entry name" value="ACETYL-COA C-ACYLTRANSFERASE"/>
    <property type="match status" value="1"/>
</dbReference>
<dbReference type="eggNOG" id="KOG1390">
    <property type="taxonomic scope" value="Eukaryota"/>
</dbReference>
<proteinExistence type="inferred from homology"/>
<keyword evidence="10 12" id="KW-0012">Acyltransferase</keyword>
<feature type="active site" description="Acyl-thioester intermediate" evidence="11">
    <location>
        <position position="119"/>
    </location>
</feature>
<feature type="domain" description="Thiolase C-terminal" evidence="14">
    <location>
        <begin position="300"/>
        <end position="422"/>
    </location>
</feature>
<evidence type="ECO:0000256" key="8">
    <source>
        <dbReference type="ARBA" id="ARBA00022958"/>
    </source>
</evidence>
<comment type="subunit">
    <text evidence="3">Homotetramer.</text>
</comment>
<accession>A0A024U0R7</accession>
<dbReference type="GO" id="GO:0005739">
    <property type="term" value="C:mitochondrion"/>
    <property type="evidence" value="ECO:0007669"/>
    <property type="project" value="UniProtKB-SubCell"/>
</dbReference>
<dbReference type="InterPro" id="IPR020617">
    <property type="entry name" value="Thiolase_C"/>
</dbReference>
<dbReference type="InterPro" id="IPR020615">
    <property type="entry name" value="Thiolase_acyl_enz_int_AS"/>
</dbReference>
<dbReference type="CDD" id="cd00751">
    <property type="entry name" value="thiolase"/>
    <property type="match status" value="1"/>
</dbReference>
<evidence type="ECO:0000256" key="5">
    <source>
        <dbReference type="ARBA" id="ARBA00022679"/>
    </source>
</evidence>
<evidence type="ECO:0000256" key="11">
    <source>
        <dbReference type="PIRSR" id="PIRSR000429-1"/>
    </source>
</evidence>
<dbReference type="SUPFAM" id="SSF53901">
    <property type="entry name" value="Thiolase-like"/>
    <property type="match status" value="2"/>
</dbReference>
<dbReference type="InterPro" id="IPR002155">
    <property type="entry name" value="Thiolase"/>
</dbReference>
<keyword evidence="6" id="KW-0479">Metal-binding</keyword>
<keyword evidence="8" id="KW-0630">Potassium</keyword>
<dbReference type="EC" id="2.3.1.9" evidence="4"/>
<dbReference type="GO" id="GO:0003985">
    <property type="term" value="F:acetyl-CoA C-acetyltransferase activity"/>
    <property type="evidence" value="ECO:0007669"/>
    <property type="project" value="UniProtKB-EC"/>
</dbReference>
<comment type="subcellular location">
    <subcellularLocation>
        <location evidence="1">Mitochondrion</location>
    </subcellularLocation>
</comment>
<dbReference type="InterPro" id="IPR016039">
    <property type="entry name" value="Thiolase-like"/>
</dbReference>
<evidence type="ECO:0000259" key="14">
    <source>
        <dbReference type="Pfam" id="PF02803"/>
    </source>
</evidence>
<evidence type="ECO:0000259" key="13">
    <source>
        <dbReference type="Pfam" id="PF00108"/>
    </source>
</evidence>
<dbReference type="InterPro" id="IPR020616">
    <property type="entry name" value="Thiolase_N"/>
</dbReference>
<evidence type="ECO:0000256" key="9">
    <source>
        <dbReference type="ARBA" id="ARBA00023128"/>
    </source>
</evidence>
<feature type="domain" description="Thiolase N-terminal" evidence="13">
    <location>
        <begin position="35"/>
        <end position="292"/>
    </location>
</feature>
<evidence type="ECO:0000256" key="3">
    <source>
        <dbReference type="ARBA" id="ARBA00011881"/>
    </source>
</evidence>
<dbReference type="VEuPathDB" id="FungiDB:H310_07449"/>
<dbReference type="Pfam" id="PF02803">
    <property type="entry name" value="Thiolase_C"/>
    <property type="match status" value="1"/>
</dbReference>
<name>A0A024U0R7_9STRA</name>
<gene>
    <name evidence="15" type="ORF">H310_07449</name>
</gene>
<comment type="similarity">
    <text evidence="2 12">Belongs to the thiolase-like superfamily. Thiolase family.</text>
</comment>
<evidence type="ECO:0000256" key="12">
    <source>
        <dbReference type="RuleBase" id="RU003557"/>
    </source>
</evidence>
<reference evidence="15" key="1">
    <citation type="submission" date="2013-12" db="EMBL/GenBank/DDBJ databases">
        <title>The Genome Sequence of Aphanomyces invadans NJM9701.</title>
        <authorList>
            <consortium name="The Broad Institute Genomics Platform"/>
            <person name="Russ C."/>
            <person name="Tyler B."/>
            <person name="van West P."/>
            <person name="Dieguez-Uribeondo J."/>
            <person name="Young S.K."/>
            <person name="Zeng Q."/>
            <person name="Gargeya S."/>
            <person name="Fitzgerald M."/>
            <person name="Abouelleil A."/>
            <person name="Alvarado L."/>
            <person name="Chapman S.B."/>
            <person name="Gainer-Dewar J."/>
            <person name="Goldberg J."/>
            <person name="Griggs A."/>
            <person name="Gujja S."/>
            <person name="Hansen M."/>
            <person name="Howarth C."/>
            <person name="Imamovic A."/>
            <person name="Ireland A."/>
            <person name="Larimer J."/>
            <person name="McCowan C."/>
            <person name="Murphy C."/>
            <person name="Pearson M."/>
            <person name="Poon T.W."/>
            <person name="Priest M."/>
            <person name="Roberts A."/>
            <person name="Saif S."/>
            <person name="Shea T."/>
            <person name="Sykes S."/>
            <person name="Wortman J."/>
            <person name="Nusbaum C."/>
            <person name="Birren B."/>
        </authorList>
    </citation>
    <scope>NUCLEOTIDE SEQUENCE [LARGE SCALE GENOMIC DNA]</scope>
    <source>
        <strain evidence="15">NJM9701</strain>
    </source>
</reference>
<dbReference type="GeneID" id="20084499"/>
<dbReference type="InterPro" id="IPR020610">
    <property type="entry name" value="Thiolase_AS"/>
</dbReference>
<dbReference type="PROSITE" id="PS00099">
    <property type="entry name" value="THIOLASE_3"/>
    <property type="match status" value="1"/>
</dbReference>
<evidence type="ECO:0000256" key="10">
    <source>
        <dbReference type="ARBA" id="ARBA00023315"/>
    </source>
</evidence>
<dbReference type="OrthoDB" id="5404651at2759"/>
<dbReference type="GO" id="GO:0046872">
    <property type="term" value="F:metal ion binding"/>
    <property type="evidence" value="ECO:0007669"/>
    <property type="project" value="UniProtKB-KW"/>
</dbReference>
<feature type="active site" description="Proton acceptor" evidence="11">
    <location>
        <position position="409"/>
    </location>
</feature>
<evidence type="ECO:0000256" key="2">
    <source>
        <dbReference type="ARBA" id="ARBA00010982"/>
    </source>
</evidence>
<evidence type="ECO:0000256" key="7">
    <source>
        <dbReference type="ARBA" id="ARBA00022946"/>
    </source>
</evidence>